<sequence length="173" mass="17850">MRFIWMASAALLLSAGAACAQTTSPMQPPGASSTPATPPSTMAPPAPSAMAPPANVKNWLRGPLPENEPPQVYLHIAKAALAHHDYGRANDALSHAETLLLTRSVDQGSSIPVDNSPAVSAIEQARKALQSHDTVTAMQQTDAAMQAIQPPPPGNAPMTPTNGAMKPLAAPAQ</sequence>
<evidence type="ECO:0000256" key="1">
    <source>
        <dbReference type="SAM" id="MobiDB-lite"/>
    </source>
</evidence>
<keyword evidence="4" id="KW-1185">Reference proteome</keyword>
<feature type="compositionally biased region" description="Pro residues" evidence="1">
    <location>
        <begin position="36"/>
        <end position="47"/>
    </location>
</feature>
<keyword evidence="2" id="KW-0732">Signal</keyword>
<dbReference type="RefSeq" id="WP_048879216.1">
    <property type="nucleotide sequence ID" value="NZ_BANC01000059.1"/>
</dbReference>
<dbReference type="EMBL" id="BANC01000059">
    <property type="protein sequence ID" value="GAN80829.1"/>
    <property type="molecule type" value="Genomic_DNA"/>
</dbReference>
<evidence type="ECO:0000256" key="2">
    <source>
        <dbReference type="SAM" id="SignalP"/>
    </source>
</evidence>
<reference evidence="3 4" key="1">
    <citation type="submission" date="2012-11" db="EMBL/GenBank/DDBJ databases">
        <title>Whole genome sequence of Acidocella aminolytica 101 = DSM 11237.</title>
        <authorList>
            <person name="Azuma Y."/>
            <person name="Higashiura N."/>
            <person name="Hirakawa H."/>
            <person name="Matsushita K."/>
        </authorList>
    </citation>
    <scope>NUCLEOTIDE SEQUENCE [LARGE SCALE GENOMIC DNA]</scope>
    <source>
        <strain evidence="4">101 / DSM 11237</strain>
    </source>
</reference>
<dbReference type="AlphaFoldDB" id="A0A0D6PJ32"/>
<dbReference type="PROSITE" id="PS51257">
    <property type="entry name" value="PROKAR_LIPOPROTEIN"/>
    <property type="match status" value="1"/>
</dbReference>
<evidence type="ECO:0000313" key="4">
    <source>
        <dbReference type="Proteomes" id="UP000032668"/>
    </source>
</evidence>
<protein>
    <recommendedName>
        <fullName evidence="5">DUF4398 domain-containing protein</fullName>
    </recommendedName>
</protein>
<dbReference type="Proteomes" id="UP000032668">
    <property type="component" value="Unassembled WGS sequence"/>
</dbReference>
<organism evidence="3 4">
    <name type="scientific">Acidocella aminolytica 101 = DSM 11237</name>
    <dbReference type="NCBI Taxonomy" id="1120923"/>
    <lineage>
        <taxon>Bacteria</taxon>
        <taxon>Pseudomonadati</taxon>
        <taxon>Pseudomonadota</taxon>
        <taxon>Alphaproteobacteria</taxon>
        <taxon>Acetobacterales</taxon>
        <taxon>Acidocellaceae</taxon>
        <taxon>Acidocella</taxon>
    </lineage>
</organism>
<feature type="region of interest" description="Disordered" evidence="1">
    <location>
        <begin position="21"/>
        <end position="50"/>
    </location>
</feature>
<dbReference type="STRING" id="1120923.SAMN02746095_00154"/>
<gene>
    <name evidence="3" type="ORF">Aam_060_055</name>
</gene>
<feature type="chain" id="PRO_5030005937" description="DUF4398 domain-containing protein" evidence="2">
    <location>
        <begin position="21"/>
        <end position="173"/>
    </location>
</feature>
<evidence type="ECO:0000313" key="3">
    <source>
        <dbReference type="EMBL" id="GAN80829.1"/>
    </source>
</evidence>
<comment type="caution">
    <text evidence="3">The sequence shown here is derived from an EMBL/GenBank/DDBJ whole genome shotgun (WGS) entry which is preliminary data.</text>
</comment>
<feature type="region of interest" description="Disordered" evidence="1">
    <location>
        <begin position="152"/>
        <end position="173"/>
    </location>
</feature>
<evidence type="ECO:0008006" key="5">
    <source>
        <dbReference type="Google" id="ProtNLM"/>
    </source>
</evidence>
<name>A0A0D6PJ32_9PROT</name>
<proteinExistence type="predicted"/>
<dbReference type="OrthoDB" id="10013483at2"/>
<accession>A0A0D6PJ32</accession>
<feature type="signal peptide" evidence="2">
    <location>
        <begin position="1"/>
        <end position="20"/>
    </location>
</feature>